<dbReference type="AlphaFoldDB" id="A0A0A2MGC0"/>
<dbReference type="Proteomes" id="UP000030111">
    <property type="component" value="Unassembled WGS sequence"/>
</dbReference>
<accession>A0A0A2MGC0</accession>
<comment type="caution">
    <text evidence="2">The sequence shown here is derived from an EMBL/GenBank/DDBJ whole genome shotgun (WGS) entry which is preliminary data.</text>
</comment>
<keyword evidence="1" id="KW-0732">Signal</keyword>
<evidence type="ECO:0008006" key="4">
    <source>
        <dbReference type="Google" id="ProtNLM"/>
    </source>
</evidence>
<dbReference type="EMBL" id="JRLY01000021">
    <property type="protein sequence ID" value="KGO91329.1"/>
    <property type="molecule type" value="Genomic_DNA"/>
</dbReference>
<feature type="signal peptide" evidence="1">
    <location>
        <begin position="1"/>
        <end position="15"/>
    </location>
</feature>
<reference evidence="2 3" key="1">
    <citation type="submission" date="2013-09" db="EMBL/GenBank/DDBJ databases">
        <authorList>
            <person name="Zeng Z."/>
            <person name="Chen C."/>
        </authorList>
    </citation>
    <scope>NUCLEOTIDE SEQUENCE [LARGE SCALE GENOMIC DNA]</scope>
    <source>
        <strain evidence="2 3">WB 4.1-42</strain>
    </source>
</reference>
<gene>
    <name evidence="2" type="ORF">Q766_18810</name>
</gene>
<evidence type="ECO:0000313" key="2">
    <source>
        <dbReference type="EMBL" id="KGO91329.1"/>
    </source>
</evidence>
<evidence type="ECO:0000313" key="3">
    <source>
        <dbReference type="Proteomes" id="UP000030111"/>
    </source>
</evidence>
<dbReference type="RefSeq" id="WP_026990047.1">
    <property type="nucleotide sequence ID" value="NZ_AUGP01000007.1"/>
</dbReference>
<feature type="chain" id="PRO_5013175642" description="DUF4468 domain-containing protein" evidence="1">
    <location>
        <begin position="16"/>
        <end position="183"/>
    </location>
</feature>
<dbReference type="eggNOG" id="ENOG502ZY9A">
    <property type="taxonomic scope" value="Bacteria"/>
</dbReference>
<evidence type="ECO:0000256" key="1">
    <source>
        <dbReference type="SAM" id="SignalP"/>
    </source>
</evidence>
<name>A0A0A2MGC0_9FLAO</name>
<keyword evidence="3" id="KW-1185">Reference proteome</keyword>
<dbReference type="STRING" id="1121898.GCA_000422725_04036"/>
<organism evidence="2 3">
    <name type="scientific">Flavobacterium subsaxonicum WB 4.1-42 = DSM 21790</name>
    <dbReference type="NCBI Taxonomy" id="1121898"/>
    <lineage>
        <taxon>Bacteria</taxon>
        <taxon>Pseudomonadati</taxon>
        <taxon>Bacteroidota</taxon>
        <taxon>Flavobacteriia</taxon>
        <taxon>Flavobacteriales</taxon>
        <taxon>Flavobacteriaceae</taxon>
        <taxon>Flavobacterium</taxon>
    </lineage>
</organism>
<sequence length="183" mass="20123">MKTLLFLFLSCACFAQEFTVTPAGLASKTDPSKTYVVVHFEGVSADSLYASAKRYVQSKYTGPKDAIKGELPSQFISFETTSDTIMSVKEKNKTVAYNATYTTTIDFKDGKIRISFPAVDIYTLNKSGEKEAYPFSAYWNKSGKLVNSRSKKLVEAYFNAFTGSLIKGVNSGGNKSQIGSAEW</sequence>
<proteinExistence type="predicted"/>
<protein>
    <recommendedName>
        <fullName evidence="4">DUF4468 domain-containing protein</fullName>
    </recommendedName>
</protein>